<evidence type="ECO:0000313" key="2">
    <source>
        <dbReference type="Proteomes" id="UP001060085"/>
    </source>
</evidence>
<gene>
    <name evidence="1" type="ORF">M9H77_17550</name>
</gene>
<reference evidence="2" key="1">
    <citation type="journal article" date="2023" name="Nat. Plants">
        <title>Single-cell RNA sequencing provides a high-resolution roadmap for understanding the multicellular compartmentation of specialized metabolism.</title>
        <authorList>
            <person name="Sun S."/>
            <person name="Shen X."/>
            <person name="Li Y."/>
            <person name="Li Y."/>
            <person name="Wang S."/>
            <person name="Li R."/>
            <person name="Zhang H."/>
            <person name="Shen G."/>
            <person name="Guo B."/>
            <person name="Wei J."/>
            <person name="Xu J."/>
            <person name="St-Pierre B."/>
            <person name="Chen S."/>
            <person name="Sun C."/>
        </authorList>
    </citation>
    <scope>NUCLEOTIDE SEQUENCE [LARGE SCALE GENOMIC DNA]</scope>
</reference>
<dbReference type="Proteomes" id="UP001060085">
    <property type="component" value="Linkage Group LG04"/>
</dbReference>
<sequence length="156" mass="17205">MLAREETLNHIKGLVNNQGVYEKDPDEVDKIAMDCFSELLTTTRPQRKYEDICKHHGTVTRPTKNKSSSGREKLMAVKLNMSKAYDGMEWGLSALIRSANVGSWRGIKIGSSGLEITHILSADDSLLFMEGVMSIFMVASSVTISIIASILVAIRS</sequence>
<evidence type="ECO:0000313" key="1">
    <source>
        <dbReference type="EMBL" id="KAI5667697.1"/>
    </source>
</evidence>
<accession>A0ACC0B4X7</accession>
<proteinExistence type="predicted"/>
<organism evidence="1 2">
    <name type="scientific">Catharanthus roseus</name>
    <name type="common">Madagascar periwinkle</name>
    <name type="synonym">Vinca rosea</name>
    <dbReference type="NCBI Taxonomy" id="4058"/>
    <lineage>
        <taxon>Eukaryota</taxon>
        <taxon>Viridiplantae</taxon>
        <taxon>Streptophyta</taxon>
        <taxon>Embryophyta</taxon>
        <taxon>Tracheophyta</taxon>
        <taxon>Spermatophyta</taxon>
        <taxon>Magnoliopsida</taxon>
        <taxon>eudicotyledons</taxon>
        <taxon>Gunneridae</taxon>
        <taxon>Pentapetalae</taxon>
        <taxon>asterids</taxon>
        <taxon>lamiids</taxon>
        <taxon>Gentianales</taxon>
        <taxon>Apocynaceae</taxon>
        <taxon>Rauvolfioideae</taxon>
        <taxon>Vinceae</taxon>
        <taxon>Catharanthinae</taxon>
        <taxon>Catharanthus</taxon>
    </lineage>
</organism>
<name>A0ACC0B4X7_CATRO</name>
<keyword evidence="2" id="KW-1185">Reference proteome</keyword>
<dbReference type="EMBL" id="CM044704">
    <property type="protein sequence ID" value="KAI5667697.1"/>
    <property type="molecule type" value="Genomic_DNA"/>
</dbReference>
<protein>
    <submittedName>
        <fullName evidence="1">Uncharacterized protein</fullName>
    </submittedName>
</protein>
<comment type="caution">
    <text evidence="1">The sequence shown here is derived from an EMBL/GenBank/DDBJ whole genome shotgun (WGS) entry which is preliminary data.</text>
</comment>